<evidence type="ECO:0000313" key="8">
    <source>
        <dbReference type="EMBL" id="MDU9003416.1"/>
    </source>
</evidence>
<dbReference type="RefSeq" id="WP_316774293.1">
    <property type="nucleotide sequence ID" value="NZ_JASMWN010000003.1"/>
</dbReference>
<proteinExistence type="predicted"/>
<evidence type="ECO:0000256" key="7">
    <source>
        <dbReference type="ARBA" id="ARBA00023136"/>
    </source>
</evidence>
<evidence type="ECO:0000256" key="1">
    <source>
        <dbReference type="ARBA" id="ARBA00004370"/>
    </source>
</evidence>
<accession>A0ABU3VB71</accession>
<dbReference type="InterPro" id="IPR003995">
    <property type="entry name" value="RTX_toxin_determinant-A"/>
</dbReference>
<keyword evidence="9" id="KW-1185">Reference proteome</keyword>
<protein>
    <recommendedName>
        <fullName evidence="10">Calcium-binding protein</fullName>
    </recommendedName>
</protein>
<dbReference type="PRINTS" id="PR01488">
    <property type="entry name" value="RTXTOXINA"/>
</dbReference>
<reference evidence="9" key="1">
    <citation type="submission" date="2023-05" db="EMBL/GenBank/DDBJ databases">
        <title>Sedimentitalea sp. nov. JM2-8.</title>
        <authorList>
            <person name="Huang J."/>
        </authorList>
    </citation>
    <scope>NUCLEOTIDE SEQUENCE [LARGE SCALE GENOMIC DNA]</scope>
    <source>
        <strain evidence="9">KHS03</strain>
    </source>
</reference>
<evidence type="ECO:0000313" key="9">
    <source>
        <dbReference type="Proteomes" id="UP001255416"/>
    </source>
</evidence>
<evidence type="ECO:0000256" key="3">
    <source>
        <dbReference type="ARBA" id="ARBA00022525"/>
    </source>
</evidence>
<dbReference type="SUPFAM" id="SSF51120">
    <property type="entry name" value="beta-Roll"/>
    <property type="match status" value="1"/>
</dbReference>
<dbReference type="EMBL" id="JASMWN010000003">
    <property type="protein sequence ID" value="MDU9003416.1"/>
    <property type="molecule type" value="Genomic_DNA"/>
</dbReference>
<evidence type="ECO:0000256" key="4">
    <source>
        <dbReference type="ARBA" id="ARBA00022656"/>
    </source>
</evidence>
<keyword evidence="5" id="KW-0677">Repeat</keyword>
<comment type="subcellular location">
    <subcellularLocation>
        <location evidence="1">Membrane</location>
    </subcellularLocation>
    <subcellularLocation>
        <location evidence="2">Secreted</location>
    </subcellularLocation>
</comment>
<dbReference type="PANTHER" id="PTHR38340">
    <property type="entry name" value="S-LAYER PROTEIN"/>
    <property type="match status" value="1"/>
</dbReference>
<dbReference type="Proteomes" id="UP001255416">
    <property type="component" value="Unassembled WGS sequence"/>
</dbReference>
<evidence type="ECO:0000256" key="6">
    <source>
        <dbReference type="ARBA" id="ARBA00023026"/>
    </source>
</evidence>
<keyword evidence="7" id="KW-0472">Membrane</keyword>
<organism evidence="8 9">
    <name type="scientific">Sedimentitalea todarodis</name>
    <dbReference type="NCBI Taxonomy" id="1631240"/>
    <lineage>
        <taxon>Bacteria</taxon>
        <taxon>Pseudomonadati</taxon>
        <taxon>Pseudomonadota</taxon>
        <taxon>Alphaproteobacteria</taxon>
        <taxon>Rhodobacterales</taxon>
        <taxon>Paracoccaceae</taxon>
        <taxon>Sedimentitalea</taxon>
    </lineage>
</organism>
<dbReference type="InterPro" id="IPR001343">
    <property type="entry name" value="Hemolysn_Ca-bd"/>
</dbReference>
<gene>
    <name evidence="8" type="ORF">QO231_06045</name>
</gene>
<sequence length="591" mass="61194">MTVINPVFDGSTPVVRLPGQPDVTWDISSGFMGYYSAFNGTPADPLIANVSLTGSNWTVAAMRFGASASNTTNITDSAGGSNRRIDYLKLGDNSDVDLISTRVRYIDGGEGARHDIQLGSGNTDSVNLGADKNFVITGSGYVGNIDIWNGRGIITITGNAGSVDTHSRNDRITVDGGNLSYAIVQGGADTVMVQNGGYLGTVSDSSGRGTFTVSGDSSIQTLNAQDGNKTVTMNDTSRIQQMRLGNGDHTVTTADRWVDSLVTWDSSNTVTIGTGGIASMVFYSENGETHTITANGYVGSLDTTDRRNDPDDDQGADVTLNTFAGSIRLGNGDDTVQTGDGESGWVELISTFGGNDVVTLGSGGAGAVHASRGDDRINVKELFYNEEDDGVAIRGGSGTDTLSFSAFSEGVAFSLEEDGRFQEVATDAGYFSEVGIENLTGTASADTLTGDTGRNELIGRGGADIILGGGGNDTIKGYAGNDTLYGQAGRDTVTGGSGRDTIDGGYGNDTLSGNGGADIFVFGNNSGTDRVLDFVDGPDTLRLVGHTGGFGDLTFSNANGNREIEHDNGTIVLVGQAGLVLTQADFDFVLA</sequence>
<evidence type="ECO:0000256" key="5">
    <source>
        <dbReference type="ARBA" id="ARBA00022737"/>
    </source>
</evidence>
<evidence type="ECO:0008006" key="10">
    <source>
        <dbReference type="Google" id="ProtNLM"/>
    </source>
</evidence>
<dbReference type="InterPro" id="IPR050557">
    <property type="entry name" value="RTX_toxin/Mannuronan_C5-epim"/>
</dbReference>
<keyword evidence="4" id="KW-0800">Toxin</keyword>
<comment type="caution">
    <text evidence="8">The sequence shown here is derived from an EMBL/GenBank/DDBJ whole genome shotgun (WGS) entry which is preliminary data.</text>
</comment>
<keyword evidence="3" id="KW-0964">Secreted</keyword>
<dbReference type="PRINTS" id="PR00313">
    <property type="entry name" value="CABNDNGRPT"/>
</dbReference>
<name>A0ABU3VB71_9RHOB</name>
<dbReference type="PANTHER" id="PTHR38340:SF1">
    <property type="entry name" value="S-LAYER PROTEIN"/>
    <property type="match status" value="1"/>
</dbReference>
<evidence type="ECO:0000256" key="2">
    <source>
        <dbReference type="ARBA" id="ARBA00004613"/>
    </source>
</evidence>
<dbReference type="Pfam" id="PF00353">
    <property type="entry name" value="HemolysinCabind"/>
    <property type="match status" value="1"/>
</dbReference>
<dbReference type="Gene3D" id="2.150.10.10">
    <property type="entry name" value="Serralysin-like metalloprotease, C-terminal"/>
    <property type="match status" value="2"/>
</dbReference>
<keyword evidence="6" id="KW-0843">Virulence</keyword>
<dbReference type="InterPro" id="IPR011049">
    <property type="entry name" value="Serralysin-like_metalloprot_C"/>
</dbReference>